<reference evidence="1" key="1">
    <citation type="submission" date="2021-02" db="EMBL/GenBank/DDBJ databases">
        <authorList>
            <person name="Nowell W R."/>
        </authorList>
    </citation>
    <scope>NUCLEOTIDE SEQUENCE</scope>
    <source>
        <strain evidence="1">Ploen Becks lab</strain>
    </source>
</reference>
<gene>
    <name evidence="1" type="ORF">OXX778_LOCUS18013</name>
</gene>
<dbReference type="AlphaFoldDB" id="A0A814JD44"/>
<sequence>MKANIGEKLSSKITSIYQDWLFLTIDIDLQNRKVDSIIKCVISSSKYQHTDVDHIKWIRKNGRFQISTYEESLTQSVQLINDSSVIIKQEIYDECMRESIETKLTQLILNDNEQSLAYRDDFVTI</sequence>
<protein>
    <submittedName>
        <fullName evidence="1">Uncharacterized protein</fullName>
    </submittedName>
</protein>
<organism evidence="1 2">
    <name type="scientific">Brachionus calyciflorus</name>
    <dbReference type="NCBI Taxonomy" id="104777"/>
    <lineage>
        <taxon>Eukaryota</taxon>
        <taxon>Metazoa</taxon>
        <taxon>Spiralia</taxon>
        <taxon>Gnathifera</taxon>
        <taxon>Rotifera</taxon>
        <taxon>Eurotatoria</taxon>
        <taxon>Monogononta</taxon>
        <taxon>Pseudotrocha</taxon>
        <taxon>Ploima</taxon>
        <taxon>Brachionidae</taxon>
        <taxon>Brachionus</taxon>
    </lineage>
</organism>
<dbReference type="Proteomes" id="UP000663879">
    <property type="component" value="Unassembled WGS sequence"/>
</dbReference>
<name>A0A814JD44_9BILA</name>
<evidence type="ECO:0000313" key="1">
    <source>
        <dbReference type="EMBL" id="CAF1033985.1"/>
    </source>
</evidence>
<accession>A0A814JD44</accession>
<proteinExistence type="predicted"/>
<dbReference type="EMBL" id="CAJNOC010004803">
    <property type="protein sequence ID" value="CAF1033985.1"/>
    <property type="molecule type" value="Genomic_DNA"/>
</dbReference>
<comment type="caution">
    <text evidence="1">The sequence shown here is derived from an EMBL/GenBank/DDBJ whole genome shotgun (WGS) entry which is preliminary data.</text>
</comment>
<evidence type="ECO:0000313" key="2">
    <source>
        <dbReference type="Proteomes" id="UP000663879"/>
    </source>
</evidence>
<keyword evidence="2" id="KW-1185">Reference proteome</keyword>